<dbReference type="Pfam" id="PF02272">
    <property type="entry name" value="DHHA1"/>
    <property type="match status" value="1"/>
</dbReference>
<dbReference type="GO" id="GO:0000049">
    <property type="term" value="F:tRNA binding"/>
    <property type="evidence" value="ECO:0007669"/>
    <property type="project" value="UniProtKB-KW"/>
</dbReference>
<dbReference type="InterPro" id="IPR018162">
    <property type="entry name" value="Ala-tRNA-ligase_IIc_anticod-bd"/>
</dbReference>
<dbReference type="SUPFAM" id="SSF55681">
    <property type="entry name" value="Class II aaRS and biotin synthetases"/>
    <property type="match status" value="1"/>
</dbReference>
<dbReference type="FunFam" id="3.10.310.40:FF:000001">
    <property type="entry name" value="Alanine--tRNA ligase"/>
    <property type="match status" value="1"/>
</dbReference>
<dbReference type="GO" id="GO:0006419">
    <property type="term" value="P:alanyl-tRNA aminoacylation"/>
    <property type="evidence" value="ECO:0007669"/>
    <property type="project" value="InterPro"/>
</dbReference>
<comment type="similarity">
    <text evidence="2">Belongs to the class-II aminoacyl-tRNA synthetase family.</text>
</comment>
<dbReference type="PANTHER" id="PTHR11777">
    <property type="entry name" value="ALANYL-TRNA SYNTHETASE"/>
    <property type="match status" value="1"/>
</dbReference>
<evidence type="ECO:0000313" key="16">
    <source>
        <dbReference type="EMBL" id="CAB4903965.1"/>
    </source>
</evidence>
<feature type="domain" description="Alanyl-transfer RNA synthetases family profile" evidence="15">
    <location>
        <begin position="1"/>
        <end position="632"/>
    </location>
</feature>
<protein>
    <recommendedName>
        <fullName evidence="4">Alanine--tRNA ligase</fullName>
        <ecNumber evidence="3">6.1.1.7</ecNumber>
    </recommendedName>
</protein>
<dbReference type="InterPro" id="IPR018163">
    <property type="entry name" value="Thr/Ala-tRNA-synth_IIc_edit"/>
</dbReference>
<dbReference type="InterPro" id="IPR012947">
    <property type="entry name" value="tRNA_SAD"/>
</dbReference>
<evidence type="ECO:0000256" key="10">
    <source>
        <dbReference type="ARBA" id="ARBA00022840"/>
    </source>
</evidence>
<dbReference type="AlphaFoldDB" id="A0A6J7GG87"/>
<dbReference type="PRINTS" id="PR00980">
    <property type="entry name" value="TRNASYNTHALA"/>
</dbReference>
<keyword evidence="9" id="KW-0862">Zinc</keyword>
<dbReference type="InterPro" id="IPR018164">
    <property type="entry name" value="Ala-tRNA-synth_IIc_N"/>
</dbReference>
<dbReference type="Gene3D" id="2.40.30.130">
    <property type="match status" value="1"/>
</dbReference>
<dbReference type="GO" id="GO:0046872">
    <property type="term" value="F:metal ion binding"/>
    <property type="evidence" value="ECO:0007669"/>
    <property type="project" value="UniProtKB-KW"/>
</dbReference>
<dbReference type="SUPFAM" id="SSF55186">
    <property type="entry name" value="ThrRS/AlaRS common domain"/>
    <property type="match status" value="1"/>
</dbReference>
<keyword evidence="7" id="KW-0479">Metal-binding</keyword>
<accession>A0A6J7GG87</accession>
<proteinExistence type="inferred from homology"/>
<dbReference type="FunFam" id="3.30.54.20:FF:000001">
    <property type="entry name" value="Alanine--tRNA ligase"/>
    <property type="match status" value="1"/>
</dbReference>
<evidence type="ECO:0000256" key="8">
    <source>
        <dbReference type="ARBA" id="ARBA00022741"/>
    </source>
</evidence>
<dbReference type="Pfam" id="PF07973">
    <property type="entry name" value="tRNA_SAD"/>
    <property type="match status" value="1"/>
</dbReference>
<dbReference type="GO" id="GO:0004813">
    <property type="term" value="F:alanine-tRNA ligase activity"/>
    <property type="evidence" value="ECO:0007669"/>
    <property type="project" value="UniProtKB-EC"/>
</dbReference>
<dbReference type="NCBIfam" id="TIGR00344">
    <property type="entry name" value="alaS"/>
    <property type="match status" value="1"/>
</dbReference>
<feature type="coiled-coil region" evidence="14">
    <location>
        <begin position="648"/>
        <end position="675"/>
    </location>
</feature>
<evidence type="ECO:0000256" key="1">
    <source>
        <dbReference type="ARBA" id="ARBA00001947"/>
    </source>
</evidence>
<dbReference type="InterPro" id="IPR018165">
    <property type="entry name" value="Ala-tRNA-synth_IIc_core"/>
</dbReference>
<organism evidence="16">
    <name type="scientific">freshwater metagenome</name>
    <dbReference type="NCBI Taxonomy" id="449393"/>
    <lineage>
        <taxon>unclassified sequences</taxon>
        <taxon>metagenomes</taxon>
        <taxon>ecological metagenomes</taxon>
    </lineage>
</organism>
<dbReference type="Gene3D" id="3.30.980.10">
    <property type="entry name" value="Threonyl-trna Synthetase, Chain A, domain 2"/>
    <property type="match status" value="1"/>
</dbReference>
<evidence type="ECO:0000256" key="6">
    <source>
        <dbReference type="ARBA" id="ARBA00022598"/>
    </source>
</evidence>
<evidence type="ECO:0000256" key="12">
    <source>
        <dbReference type="ARBA" id="ARBA00022917"/>
    </source>
</evidence>
<keyword evidence="11" id="KW-0694">RNA-binding</keyword>
<keyword evidence="13" id="KW-0030">Aminoacyl-tRNA synthetase</keyword>
<dbReference type="InterPro" id="IPR050058">
    <property type="entry name" value="Ala-tRNA_ligase"/>
</dbReference>
<dbReference type="Gene3D" id="3.30.930.10">
    <property type="entry name" value="Bira Bifunctional Protein, Domain 2"/>
    <property type="match status" value="1"/>
</dbReference>
<dbReference type="InterPro" id="IPR023033">
    <property type="entry name" value="Ala_tRNA_ligase_euk/bac"/>
</dbReference>
<name>A0A6J7GG87_9ZZZZ</name>
<evidence type="ECO:0000256" key="3">
    <source>
        <dbReference type="ARBA" id="ARBA00013168"/>
    </source>
</evidence>
<keyword evidence="14" id="KW-0175">Coiled coil</keyword>
<dbReference type="PROSITE" id="PS50860">
    <property type="entry name" value="AA_TRNA_LIGASE_II_ALA"/>
    <property type="match status" value="1"/>
</dbReference>
<dbReference type="EMBL" id="CAFBMB010000088">
    <property type="protein sequence ID" value="CAB4903965.1"/>
    <property type="molecule type" value="Genomic_DNA"/>
</dbReference>
<sequence length="800" mass="86155">MLGNFSFGDYFKAEAIEFAWELLTTAESDGGLGFDEKDLWVTVYEDDDEAIAFWKKTAGLPDKRIQRRGKEDNYWSTGQPGPAGPCSEIYFDRGVAYGREGGPEADEDRYIEIWNLVFMQYLRGEGSSKTEFEILGELPNKNIDTGMGLERVAFLKQGVENIYEIDQVRPVLDAAAELAGVRYGSDSEADVRLRVVADHVRSALMLMSDGVTASNEGRGYILRRLLRRSARAMRLLGVSGLTFPELFQASRDAMKSSYPEVDTDYARVAQIAYGEEEAFVKTLEQGTTILDLAVGETKQKGDKRLPGATAFLLHDTFGFPIDLTLEMAEEAGLSVDRVAFDKLMTEQRTRAKSDAKSKKSAIADMSVYAEFRAHGETVFTGYQDLTTETRILGLLKDGKPVTSASAGDILEVIVAETSLYAESGGQDSDAGRIIGGSFELDVIDVQKPIKGLVSHTVTVMSGTVAVDDKATTVVDRAYRRAAAQAHSATHLIHAALRQTLGDTAHQSGSYNKAGYLRLDFSWNEALSYATRTDLEEIVRGAIDDDFDVVTREIALDEAKKLGAMALFGEKYGDVVRMVDIGGPWSRELCAGTHVTRSSQVGVVSVVSEASVGSSNRRIEALVGADALASFAVERAIVNELTSNFKVPREDVVERMNELATNLKSAQKRIAEFESATLKELIPGLLAGVQTVGAVDMISAEIIVSSVDALRDLATAVREKIQNRNAIISLGAIIDDKPSVIVLTTAEARLAGHKAGVLVKSAAAVLGGGGGGRDDMAQAGGSDATRLADALAAVTSAVAGS</sequence>
<dbReference type="FunFam" id="3.30.980.10:FF:000004">
    <property type="entry name" value="Alanine--tRNA ligase, cytoplasmic"/>
    <property type="match status" value="1"/>
</dbReference>
<keyword evidence="12" id="KW-0648">Protein biosynthesis</keyword>
<dbReference type="Pfam" id="PF01411">
    <property type="entry name" value="tRNA-synt_2c"/>
    <property type="match status" value="1"/>
</dbReference>
<dbReference type="PANTHER" id="PTHR11777:SF9">
    <property type="entry name" value="ALANINE--TRNA LIGASE, CYTOPLASMIC"/>
    <property type="match status" value="1"/>
</dbReference>
<dbReference type="GO" id="GO:0005829">
    <property type="term" value="C:cytosol"/>
    <property type="evidence" value="ECO:0007669"/>
    <property type="project" value="TreeGrafter"/>
</dbReference>
<evidence type="ECO:0000256" key="9">
    <source>
        <dbReference type="ARBA" id="ARBA00022833"/>
    </source>
</evidence>
<evidence type="ECO:0000256" key="14">
    <source>
        <dbReference type="SAM" id="Coils"/>
    </source>
</evidence>
<evidence type="ECO:0000259" key="15">
    <source>
        <dbReference type="PROSITE" id="PS50860"/>
    </source>
</evidence>
<dbReference type="InterPro" id="IPR009000">
    <property type="entry name" value="Transl_B-barrel_sf"/>
</dbReference>
<dbReference type="InterPro" id="IPR003156">
    <property type="entry name" value="DHHA1_dom"/>
</dbReference>
<dbReference type="Gene3D" id="3.30.54.20">
    <property type="match status" value="1"/>
</dbReference>
<gene>
    <name evidence="16" type="ORF">UFOPK3516_01083</name>
</gene>
<evidence type="ECO:0000256" key="2">
    <source>
        <dbReference type="ARBA" id="ARBA00008226"/>
    </source>
</evidence>
<keyword evidence="8" id="KW-0547">Nucleotide-binding</keyword>
<dbReference type="HAMAP" id="MF_00036_B">
    <property type="entry name" value="Ala_tRNA_synth_B"/>
    <property type="match status" value="1"/>
</dbReference>
<dbReference type="Gene3D" id="3.10.310.40">
    <property type="match status" value="1"/>
</dbReference>
<keyword evidence="10" id="KW-0067">ATP-binding</keyword>
<dbReference type="EC" id="6.1.1.7" evidence="3"/>
<dbReference type="SUPFAM" id="SSF101353">
    <property type="entry name" value="Putative anticodon-binding domain of alanyl-tRNA synthetase (AlaRS)"/>
    <property type="match status" value="1"/>
</dbReference>
<dbReference type="GO" id="GO:0005524">
    <property type="term" value="F:ATP binding"/>
    <property type="evidence" value="ECO:0007669"/>
    <property type="project" value="UniProtKB-KW"/>
</dbReference>
<evidence type="ECO:0000256" key="11">
    <source>
        <dbReference type="ARBA" id="ARBA00022884"/>
    </source>
</evidence>
<evidence type="ECO:0000256" key="7">
    <source>
        <dbReference type="ARBA" id="ARBA00022723"/>
    </source>
</evidence>
<keyword evidence="6" id="KW-0436">Ligase</keyword>
<evidence type="ECO:0000256" key="4">
    <source>
        <dbReference type="ARBA" id="ARBA00017959"/>
    </source>
</evidence>
<dbReference type="SMART" id="SM00863">
    <property type="entry name" value="tRNA_SAD"/>
    <property type="match status" value="1"/>
</dbReference>
<dbReference type="InterPro" id="IPR002318">
    <property type="entry name" value="Ala-tRNA-lgiase_IIc"/>
</dbReference>
<comment type="cofactor">
    <cofactor evidence="1">
        <name>Zn(2+)</name>
        <dbReference type="ChEBI" id="CHEBI:29105"/>
    </cofactor>
</comment>
<keyword evidence="5" id="KW-0820">tRNA-binding</keyword>
<dbReference type="GO" id="GO:0002161">
    <property type="term" value="F:aminoacyl-tRNA deacylase activity"/>
    <property type="evidence" value="ECO:0007669"/>
    <property type="project" value="TreeGrafter"/>
</dbReference>
<reference evidence="16" key="1">
    <citation type="submission" date="2020-05" db="EMBL/GenBank/DDBJ databases">
        <authorList>
            <person name="Chiriac C."/>
            <person name="Salcher M."/>
            <person name="Ghai R."/>
            <person name="Kavagutti S V."/>
        </authorList>
    </citation>
    <scope>NUCLEOTIDE SEQUENCE</scope>
</reference>
<evidence type="ECO:0000256" key="5">
    <source>
        <dbReference type="ARBA" id="ARBA00022555"/>
    </source>
</evidence>
<dbReference type="SUPFAM" id="SSF50447">
    <property type="entry name" value="Translation proteins"/>
    <property type="match status" value="1"/>
</dbReference>
<evidence type="ECO:0000256" key="13">
    <source>
        <dbReference type="ARBA" id="ARBA00023146"/>
    </source>
</evidence>
<dbReference type="InterPro" id="IPR045864">
    <property type="entry name" value="aa-tRNA-synth_II/BPL/LPL"/>
</dbReference>